<accession>A0A2S8BHZ3</accession>
<gene>
    <name evidence="2" type="ORF">C1Y40_03584</name>
</gene>
<evidence type="ECO:0000256" key="1">
    <source>
        <dbReference type="SAM" id="MobiDB-lite"/>
    </source>
</evidence>
<dbReference type="Proteomes" id="UP000238296">
    <property type="component" value="Unassembled WGS sequence"/>
</dbReference>
<organism evidence="2 3">
    <name type="scientific">Mycobacterium talmoniae</name>
    <dbReference type="NCBI Taxonomy" id="1858794"/>
    <lineage>
        <taxon>Bacteria</taxon>
        <taxon>Bacillati</taxon>
        <taxon>Actinomycetota</taxon>
        <taxon>Actinomycetes</taxon>
        <taxon>Mycobacteriales</taxon>
        <taxon>Mycobacteriaceae</taxon>
        <taxon>Mycobacterium</taxon>
    </lineage>
</organism>
<dbReference type="AlphaFoldDB" id="A0A2S8BHZ3"/>
<dbReference type="EMBL" id="PPEA01000523">
    <property type="protein sequence ID" value="PQM46245.1"/>
    <property type="molecule type" value="Genomic_DNA"/>
</dbReference>
<reference evidence="2 3" key="1">
    <citation type="journal article" date="2017" name="Int. J. Syst. Evol. Microbiol.">
        <title>Mycobacterium talmoniae sp. nov., a slowly growing mycobacterium isolated from human respiratory samples.</title>
        <authorList>
            <person name="Davidson R.M."/>
            <person name="DeGroote M.A."/>
            <person name="Marola J.L."/>
            <person name="Buss S."/>
            <person name="Jones V."/>
            <person name="McNeil M.R."/>
            <person name="Freifeld A.G."/>
            <person name="Elaine Epperson L."/>
            <person name="Hasan N.A."/>
            <person name="Jackson M."/>
            <person name="Iwen P.C."/>
            <person name="Salfinger M."/>
            <person name="Strong M."/>
        </authorList>
    </citation>
    <scope>NUCLEOTIDE SEQUENCE [LARGE SCALE GENOMIC DNA]</scope>
    <source>
        <strain evidence="2 3">ATCC BAA-2683</strain>
    </source>
</reference>
<sequence>MPWRWANRLTTKRPMWRAFSGLTSLSAPNRMLAIRRSASVMPRPVSLISTRTPASSVCTAETRTGDPGGE</sequence>
<feature type="region of interest" description="Disordered" evidence="1">
    <location>
        <begin position="44"/>
        <end position="70"/>
    </location>
</feature>
<evidence type="ECO:0000313" key="2">
    <source>
        <dbReference type="EMBL" id="PQM46245.1"/>
    </source>
</evidence>
<name>A0A2S8BHZ3_9MYCO</name>
<feature type="compositionally biased region" description="Polar residues" evidence="1">
    <location>
        <begin position="47"/>
        <end position="62"/>
    </location>
</feature>
<proteinExistence type="predicted"/>
<comment type="caution">
    <text evidence="2">The sequence shown here is derived from an EMBL/GenBank/DDBJ whole genome shotgun (WGS) entry which is preliminary data.</text>
</comment>
<protein>
    <submittedName>
        <fullName evidence="2">Uncharacterized protein</fullName>
    </submittedName>
</protein>
<evidence type="ECO:0000313" key="3">
    <source>
        <dbReference type="Proteomes" id="UP000238296"/>
    </source>
</evidence>